<proteinExistence type="predicted"/>
<dbReference type="PATRIC" id="fig|580047.4.peg.20"/>
<accession>G4NNW6</accession>
<protein>
    <recommendedName>
        <fullName evidence="3">SWIM-type domain-containing protein</fullName>
    </recommendedName>
</protein>
<gene>
    <name evidence="1" type="ordered locus">CTO_0017</name>
</gene>
<reference evidence="1 2" key="1">
    <citation type="journal article" date="2011" name="J. Exp. Med.">
        <title>A live-attenuated chlamydial vaccine protects against trachoma in nonhuman primates.</title>
        <authorList>
            <person name="Kari L."/>
            <person name="Whitmire W.M."/>
            <person name="Olivares-Zavaleta N."/>
            <person name="Goheen M.M."/>
            <person name="Taylor L.D."/>
            <person name="Carlson J.H."/>
            <person name="Sturdevant G.L."/>
            <person name="Lu C."/>
            <person name="Bakios L.E."/>
            <person name="Randall L.B."/>
            <person name="Parnell M.J."/>
            <person name="Zhong G."/>
            <person name="Caldwell H.D."/>
        </authorList>
    </citation>
    <scope>NUCLEOTIDE SEQUENCE [LARGE SCALE GENOMIC DNA]</scope>
    <source>
        <strain evidence="1 2">A2497</strain>
    </source>
</reference>
<dbReference type="KEGG" id="cra:CTO_0017"/>
<dbReference type="EMBL" id="CP002401">
    <property type="protein sequence ID" value="AEP34821.1"/>
    <property type="molecule type" value="Genomic_DNA"/>
</dbReference>
<name>G4NNW6_CHLT4</name>
<evidence type="ECO:0000313" key="1">
    <source>
        <dbReference type="EMBL" id="AEP34821.1"/>
    </source>
</evidence>
<sequence length="246" mass="27123">MEVVMKVKINDQFICISPYISARWNQIAFIESCDGGTEGGITLKLHLIDGETVSIPNLGQAIVDEVFQEHLLYLESTAPQKNKEEEKISSLLGAVQQMAKGCEVQVFSQKGLVSMLLGGAGSINMLLQHSPEHKDHPDLPTDLLERIAQMMRSLSIGPTSILAKPEPHCNCLHCQIGRATVEEEDAGVSDEDLTFRSWDISQSGEKMYTVTDPLNPEEQFNVYLGTPIGCTCGQPYCEHVKAVLYT</sequence>
<dbReference type="Proteomes" id="UP000009287">
    <property type="component" value="Chromosome"/>
</dbReference>
<organism evidence="1 2">
    <name type="scientific">Chlamydia trachomatis serovar A (strain A2497)</name>
    <dbReference type="NCBI Taxonomy" id="580047"/>
    <lineage>
        <taxon>Bacteria</taxon>
        <taxon>Pseudomonadati</taxon>
        <taxon>Chlamydiota</taxon>
        <taxon>Chlamydiia</taxon>
        <taxon>Chlamydiales</taxon>
        <taxon>Chlamydiaceae</taxon>
        <taxon>Chlamydia/Chlamydophila group</taxon>
        <taxon>Chlamydia</taxon>
    </lineage>
</organism>
<evidence type="ECO:0008006" key="3">
    <source>
        <dbReference type="Google" id="ProtNLM"/>
    </source>
</evidence>
<evidence type="ECO:0000313" key="2">
    <source>
        <dbReference type="Proteomes" id="UP000009287"/>
    </source>
</evidence>
<dbReference type="AlphaFoldDB" id="G4NNW6"/>